<reference evidence="16 17" key="1">
    <citation type="submission" date="2020-03" db="EMBL/GenBank/DDBJ databases">
        <title>Draft genome sequence of environmentally isolated violet-colored cultures.</title>
        <authorList>
            <person name="Wilson H.S."/>
        </authorList>
    </citation>
    <scope>NUCLEOTIDE SEQUENCE [LARGE SCALE GENOMIC DNA]</scope>
    <source>
        <strain evidence="16 17">HSC-16F04</strain>
    </source>
</reference>
<evidence type="ECO:0000256" key="6">
    <source>
        <dbReference type="ARBA" id="ARBA00022741"/>
    </source>
</evidence>
<feature type="binding site" evidence="12">
    <location>
        <begin position="8"/>
        <end position="10"/>
    </location>
    <ligand>
        <name>GTP</name>
        <dbReference type="ChEBI" id="CHEBI:37565"/>
    </ligand>
</feature>
<dbReference type="Proteomes" id="UP000712570">
    <property type="component" value="Unassembled WGS sequence"/>
</dbReference>
<keyword evidence="10 13" id="KW-0456">Lyase</keyword>
<comment type="subcellular location">
    <subcellularLocation>
        <location evidence="12">Cytoplasm</location>
    </subcellularLocation>
</comment>
<dbReference type="NCBIfam" id="NF006870">
    <property type="entry name" value="PRK09364.1"/>
    <property type="match status" value="1"/>
</dbReference>
<evidence type="ECO:0000256" key="7">
    <source>
        <dbReference type="ARBA" id="ARBA00022842"/>
    </source>
</evidence>
<dbReference type="InterPro" id="IPR023045">
    <property type="entry name" value="MoaC"/>
</dbReference>
<dbReference type="NCBIfam" id="TIGR02665">
    <property type="entry name" value="molyb_mobA"/>
    <property type="match status" value="1"/>
</dbReference>
<keyword evidence="3 12" id="KW-0963">Cytoplasm</keyword>
<feature type="binding site" evidence="12">
    <location>
        <position position="100"/>
    </location>
    <ligand>
        <name>Mg(2+)</name>
        <dbReference type="ChEBI" id="CHEBI:18420"/>
    </ligand>
</feature>
<comment type="subunit">
    <text evidence="12">Monomer.</text>
</comment>
<evidence type="ECO:0000256" key="9">
    <source>
        <dbReference type="ARBA" id="ARBA00023150"/>
    </source>
</evidence>
<dbReference type="InterPro" id="IPR036522">
    <property type="entry name" value="MoaC_sf"/>
</dbReference>
<comment type="function">
    <text evidence="12">Transfers a GMP moiety from GTP to Mo-molybdopterin (Mo-MPT) cofactor (Moco or molybdenum cofactor) to form Mo-molybdopterin guanine dinucleotide (Mo-MGD) cofactor.</text>
</comment>
<comment type="cofactor">
    <cofactor evidence="12">
        <name>Mg(2+)</name>
        <dbReference type="ChEBI" id="CHEBI:18420"/>
    </cofactor>
</comment>
<comment type="caution">
    <text evidence="12">Lacks conserved residue(s) required for the propagation of feature annotation.</text>
</comment>
<dbReference type="Pfam" id="PF12804">
    <property type="entry name" value="NTP_transf_3"/>
    <property type="match status" value="1"/>
</dbReference>
<dbReference type="InterPro" id="IPR013482">
    <property type="entry name" value="Molybde_CF_guanTrfase"/>
</dbReference>
<sequence>MILDAVILAGGEGRRMGGRDKGLVELSGKPLVEWSLEALSRQTRLVDHILISANRNLPDYARFGSPVLRDVYPGHPGPLAGIHSALLASPAQYLLVLPCDVPFLPADLVEKLLAQLELGESDVVVARTPDGQIHPTICMLCHDVLASLMDRLSRQELKLSAWQESLRLQYVDFPELAFPNLNTQDDLAVCAARLSGVDTIPMPYRATDQTQKTPAPSGLTHFNANGEAHMVDVGSKVDSHRIARAVGEIRMLPTTLHLIETGSHKKGDVLGVARIAAIMASKRTADLIPLCHPVPLTSVSVDFTIDRAGSLVRCEVTAETVGRTGVEMEALTALNIALLTIYDMCKAVDRGMIMSQIRLLEKQGGKSGHWQASHTI</sequence>
<protein>
    <recommendedName>
        <fullName evidence="12 13">Multifunctional fusion protein</fullName>
    </recommendedName>
    <domain>
        <recommendedName>
            <fullName evidence="12">Molybdenum cofactor guanylyltransferase</fullName>
            <shortName evidence="12">MoCo guanylyltransferase</shortName>
            <ecNumber evidence="12">2.7.7.77</ecNumber>
        </recommendedName>
        <alternativeName>
            <fullName evidence="12">GTP:molybdopterin guanylyltransferase</fullName>
        </alternativeName>
        <alternativeName>
            <fullName evidence="12">Mo-MPT guanylyltransferase</fullName>
        </alternativeName>
        <alternativeName>
            <fullName evidence="12">Molybdopterin guanylyltransferase</fullName>
        </alternativeName>
        <alternativeName>
            <fullName evidence="12">Molybdopterin-guanine dinucleotide synthase</fullName>
            <shortName evidence="12">MGD synthase</shortName>
        </alternativeName>
    </domain>
    <domain>
        <recommendedName>
            <fullName evidence="13">Cyclic pyranopterin monophosphate synthase</fullName>
            <ecNumber evidence="13">4.6.1.17</ecNumber>
        </recommendedName>
        <alternativeName>
            <fullName evidence="13">Molybdenum cofactor biosynthesis protein C</fullName>
        </alternativeName>
    </domain>
</protein>
<comment type="similarity">
    <text evidence="13">Belongs to the MoaC family.</text>
</comment>
<dbReference type="EC" id="4.6.1.17" evidence="13"/>
<keyword evidence="4 12" id="KW-0808">Transferase</keyword>
<keyword evidence="7 12" id="KW-0460">Magnesium</keyword>
<dbReference type="InterPro" id="IPR002820">
    <property type="entry name" value="Mopterin_CF_biosynth-C_dom"/>
</dbReference>
<evidence type="ECO:0000256" key="13">
    <source>
        <dbReference type="HAMAP-Rule" id="MF_01224"/>
    </source>
</evidence>
<proteinExistence type="inferred from homology"/>
<accession>A0ABX0L4A5</accession>
<gene>
    <name evidence="13 16" type="primary">moaC</name>
    <name evidence="12" type="synonym">mobA</name>
    <name evidence="16" type="ORF">HA050_15225</name>
</gene>
<comment type="pathway">
    <text evidence="2 13">Cofactor biosynthesis; molybdopterin biosynthesis.</text>
</comment>
<dbReference type="PANTHER" id="PTHR19136">
    <property type="entry name" value="MOLYBDENUM COFACTOR GUANYLYLTRANSFERASE"/>
    <property type="match status" value="1"/>
</dbReference>
<comment type="function">
    <text evidence="11 13">Catalyzes the conversion of (8S)-3',8-cyclo-7,8-dihydroguanosine 5'-triphosphate to cyclic pyranopterin monophosphate (cPMP).</text>
</comment>
<evidence type="ECO:0000256" key="5">
    <source>
        <dbReference type="ARBA" id="ARBA00022723"/>
    </source>
</evidence>
<feature type="binding site" evidence="12">
    <location>
        <position position="100"/>
    </location>
    <ligand>
        <name>GTP</name>
        <dbReference type="ChEBI" id="CHEBI:37565"/>
    </ligand>
</feature>
<dbReference type="InterPro" id="IPR025877">
    <property type="entry name" value="MobA-like_NTP_Trfase"/>
</dbReference>
<evidence type="ECO:0000256" key="10">
    <source>
        <dbReference type="ARBA" id="ARBA00023239"/>
    </source>
</evidence>
<dbReference type="PANTHER" id="PTHR19136:SF81">
    <property type="entry name" value="MOLYBDENUM COFACTOR GUANYLYLTRANSFERASE"/>
    <property type="match status" value="1"/>
</dbReference>
<keyword evidence="6 12" id="KW-0547">Nucleotide-binding</keyword>
<dbReference type="HAMAP" id="MF_00316">
    <property type="entry name" value="MobA"/>
    <property type="match status" value="1"/>
</dbReference>
<dbReference type="SUPFAM" id="SSF53448">
    <property type="entry name" value="Nucleotide-diphospho-sugar transferases"/>
    <property type="match status" value="1"/>
</dbReference>
<keyword evidence="17" id="KW-1185">Reference proteome</keyword>
<evidence type="ECO:0000259" key="15">
    <source>
        <dbReference type="Pfam" id="PF12804"/>
    </source>
</evidence>
<dbReference type="NCBIfam" id="TIGR00581">
    <property type="entry name" value="moaC"/>
    <property type="match status" value="1"/>
</dbReference>
<evidence type="ECO:0000256" key="3">
    <source>
        <dbReference type="ARBA" id="ARBA00022490"/>
    </source>
</evidence>
<evidence type="ECO:0000256" key="1">
    <source>
        <dbReference type="ARBA" id="ARBA00001637"/>
    </source>
</evidence>
<dbReference type="InterPro" id="IPR029044">
    <property type="entry name" value="Nucleotide-diphossugar_trans"/>
</dbReference>
<evidence type="ECO:0000313" key="16">
    <source>
        <dbReference type="EMBL" id="NHQ87468.1"/>
    </source>
</evidence>
<keyword evidence="5 12" id="KW-0479">Metal-binding</keyword>
<feature type="binding site" evidence="13">
    <location>
        <begin position="328"/>
        <end position="329"/>
    </location>
    <ligand>
        <name>substrate</name>
    </ligand>
</feature>
<dbReference type="InterPro" id="IPR047594">
    <property type="entry name" value="MoaC_bact/euk"/>
</dbReference>
<comment type="catalytic activity">
    <reaction evidence="12">
        <text>Mo-molybdopterin + GTP + H(+) = Mo-molybdopterin guanine dinucleotide + diphosphate</text>
        <dbReference type="Rhea" id="RHEA:34243"/>
        <dbReference type="ChEBI" id="CHEBI:15378"/>
        <dbReference type="ChEBI" id="CHEBI:33019"/>
        <dbReference type="ChEBI" id="CHEBI:37565"/>
        <dbReference type="ChEBI" id="CHEBI:71302"/>
        <dbReference type="ChEBI" id="CHEBI:71310"/>
        <dbReference type="EC" id="2.7.7.77"/>
    </reaction>
</comment>
<comment type="similarity">
    <text evidence="12">Belongs to the MobA family.</text>
</comment>
<name>A0ABX0L4A5_9NEIS</name>
<comment type="domain">
    <text evidence="12">The N-terminal domain determines nucleotide recognition and specific binding, while the C-terminal domain determines the specific binding to the target protein.</text>
</comment>
<dbReference type="HAMAP" id="MF_01224_B">
    <property type="entry name" value="MoaC_B"/>
    <property type="match status" value="1"/>
</dbReference>
<evidence type="ECO:0000256" key="12">
    <source>
        <dbReference type="HAMAP-Rule" id="MF_00316"/>
    </source>
</evidence>
<evidence type="ECO:0000313" key="17">
    <source>
        <dbReference type="Proteomes" id="UP000712570"/>
    </source>
</evidence>
<comment type="catalytic activity">
    <reaction evidence="1 13">
        <text>(8S)-3',8-cyclo-7,8-dihydroguanosine 5'-triphosphate = cyclic pyranopterin phosphate + diphosphate</text>
        <dbReference type="Rhea" id="RHEA:49580"/>
        <dbReference type="ChEBI" id="CHEBI:33019"/>
        <dbReference type="ChEBI" id="CHEBI:59648"/>
        <dbReference type="ChEBI" id="CHEBI:131766"/>
        <dbReference type="EC" id="4.6.1.17"/>
    </reaction>
</comment>
<dbReference type="SUPFAM" id="SSF55040">
    <property type="entry name" value="Molybdenum cofactor biosynthesis protein C, MoaC"/>
    <property type="match status" value="1"/>
</dbReference>
<dbReference type="Gene3D" id="3.90.550.10">
    <property type="entry name" value="Spore Coat Polysaccharide Biosynthesis Protein SpsA, Chain A"/>
    <property type="match status" value="1"/>
</dbReference>
<feature type="binding site" evidence="13">
    <location>
        <begin position="290"/>
        <end position="292"/>
    </location>
    <ligand>
        <name>substrate</name>
    </ligand>
</feature>
<dbReference type="EMBL" id="JAAOLX010000007">
    <property type="protein sequence ID" value="NHQ87468.1"/>
    <property type="molecule type" value="Genomic_DNA"/>
</dbReference>
<evidence type="ECO:0000256" key="4">
    <source>
        <dbReference type="ARBA" id="ARBA00022679"/>
    </source>
</evidence>
<dbReference type="Gene3D" id="3.30.70.640">
    <property type="entry name" value="Molybdopterin cofactor biosynthesis C (MoaC) domain"/>
    <property type="match status" value="1"/>
</dbReference>
<dbReference type="Pfam" id="PF01967">
    <property type="entry name" value="MoaC"/>
    <property type="match status" value="1"/>
</dbReference>
<feature type="binding site" evidence="12">
    <location>
        <position position="70"/>
    </location>
    <ligand>
        <name>GTP</name>
        <dbReference type="ChEBI" id="CHEBI:37565"/>
    </ligand>
</feature>
<dbReference type="CDD" id="cd02503">
    <property type="entry name" value="MobA"/>
    <property type="match status" value="1"/>
</dbReference>
<dbReference type="EC" id="2.7.7.77" evidence="12"/>
<feature type="active site" evidence="13">
    <location>
        <position position="343"/>
    </location>
</feature>
<feature type="binding site" evidence="12">
    <location>
        <position position="21"/>
    </location>
    <ligand>
        <name>GTP</name>
        <dbReference type="ChEBI" id="CHEBI:37565"/>
    </ligand>
</feature>
<evidence type="ECO:0000256" key="2">
    <source>
        <dbReference type="ARBA" id="ARBA00005046"/>
    </source>
</evidence>
<comment type="caution">
    <text evidence="16">The sequence shown here is derived from an EMBL/GenBank/DDBJ whole genome shotgun (WGS) entry which is preliminary data.</text>
</comment>
<evidence type="ECO:0000259" key="14">
    <source>
        <dbReference type="Pfam" id="PF01967"/>
    </source>
</evidence>
<keyword evidence="8 12" id="KW-0342">GTP-binding</keyword>
<comment type="subunit">
    <text evidence="13">Homohexamer; trimer of dimers.</text>
</comment>
<organism evidence="16 17">
    <name type="scientific">Iodobacter violaceini</name>
    <dbReference type="NCBI Taxonomy" id="3044271"/>
    <lineage>
        <taxon>Bacteria</taxon>
        <taxon>Pseudomonadati</taxon>
        <taxon>Pseudomonadota</taxon>
        <taxon>Betaproteobacteria</taxon>
        <taxon>Neisseriales</taxon>
        <taxon>Chitinibacteraceae</taxon>
        <taxon>Iodobacter</taxon>
    </lineage>
</organism>
<feature type="domain" description="Molybdopterin cofactor biosynthesis C (MoaC)" evidence="14">
    <location>
        <begin position="230"/>
        <end position="365"/>
    </location>
</feature>
<feature type="domain" description="MobA-like NTP transferase" evidence="15">
    <location>
        <begin position="5"/>
        <end position="155"/>
    </location>
</feature>
<keyword evidence="9 12" id="KW-0501">Molybdenum cofactor biosynthesis</keyword>
<dbReference type="GO" id="GO:0061799">
    <property type="term" value="F:cyclic pyranopterin monophosphate synthase activity"/>
    <property type="evidence" value="ECO:0007669"/>
    <property type="project" value="UniProtKB-EC"/>
</dbReference>
<evidence type="ECO:0000256" key="11">
    <source>
        <dbReference type="ARBA" id="ARBA00055087"/>
    </source>
</evidence>
<dbReference type="CDD" id="cd01420">
    <property type="entry name" value="MoaC_PE"/>
    <property type="match status" value="1"/>
</dbReference>
<evidence type="ECO:0000256" key="8">
    <source>
        <dbReference type="ARBA" id="ARBA00023134"/>
    </source>
</evidence>